<protein>
    <recommendedName>
        <fullName evidence="4">DUF1496 domain-containing protein</fullName>
    </recommendedName>
</protein>
<dbReference type="OrthoDB" id="5784855at2"/>
<sequence length="77" mass="8342">MKESGSVPHVGAQDPELQNSPIAMEADEEMDVLRQEVPGEPVCYFNNVAFTHGDLVDSGGTLLRCDYGIWISASTTD</sequence>
<name>A0A1V3NRB6_9GAMM</name>
<proteinExistence type="predicted"/>
<dbReference type="EMBL" id="MVBK01000018">
    <property type="protein sequence ID" value="OOG27659.1"/>
    <property type="molecule type" value="Genomic_DNA"/>
</dbReference>
<accession>A0A1V3NRB6</accession>
<evidence type="ECO:0000313" key="3">
    <source>
        <dbReference type="Proteomes" id="UP000189462"/>
    </source>
</evidence>
<organism evidence="2 3">
    <name type="scientific">Thioalkalivibrio denitrificans</name>
    <dbReference type="NCBI Taxonomy" id="108003"/>
    <lineage>
        <taxon>Bacteria</taxon>
        <taxon>Pseudomonadati</taxon>
        <taxon>Pseudomonadota</taxon>
        <taxon>Gammaproteobacteria</taxon>
        <taxon>Chromatiales</taxon>
        <taxon>Ectothiorhodospiraceae</taxon>
        <taxon>Thioalkalivibrio</taxon>
    </lineage>
</organism>
<dbReference type="Proteomes" id="UP000189462">
    <property type="component" value="Unassembled WGS sequence"/>
</dbReference>
<dbReference type="AlphaFoldDB" id="A0A1V3NRB6"/>
<gene>
    <name evidence="2" type="ORF">B1C78_03130</name>
</gene>
<comment type="caution">
    <text evidence="2">The sequence shown here is derived from an EMBL/GenBank/DDBJ whole genome shotgun (WGS) entry which is preliminary data.</text>
</comment>
<evidence type="ECO:0008006" key="4">
    <source>
        <dbReference type="Google" id="ProtNLM"/>
    </source>
</evidence>
<evidence type="ECO:0000313" key="2">
    <source>
        <dbReference type="EMBL" id="OOG27659.1"/>
    </source>
</evidence>
<keyword evidence="3" id="KW-1185">Reference proteome</keyword>
<dbReference type="RefSeq" id="WP_077277675.1">
    <property type="nucleotide sequence ID" value="NZ_MVBK01000018.1"/>
</dbReference>
<reference evidence="2 3" key="1">
    <citation type="submission" date="2017-02" db="EMBL/GenBank/DDBJ databases">
        <title>Genomic diversity within the haloalkaliphilic genus Thioalkalivibrio.</title>
        <authorList>
            <person name="Ahn A.-C."/>
            <person name="Meier-Kolthoff J."/>
            <person name="Overmars L."/>
            <person name="Richter M."/>
            <person name="Woyke T."/>
            <person name="Sorokin D.Y."/>
            <person name="Muyzer G."/>
        </authorList>
    </citation>
    <scope>NUCLEOTIDE SEQUENCE [LARGE SCALE GENOMIC DNA]</scope>
    <source>
        <strain evidence="2 3">ALJD</strain>
    </source>
</reference>
<feature type="region of interest" description="Disordered" evidence="1">
    <location>
        <begin position="1"/>
        <end position="21"/>
    </location>
</feature>
<evidence type="ECO:0000256" key="1">
    <source>
        <dbReference type="SAM" id="MobiDB-lite"/>
    </source>
</evidence>